<evidence type="ECO:0000313" key="1">
    <source>
        <dbReference type="EMBL" id="KKM88692.1"/>
    </source>
</evidence>
<comment type="caution">
    <text evidence="1">The sequence shown here is derived from an EMBL/GenBank/DDBJ whole genome shotgun (WGS) entry which is preliminary data.</text>
</comment>
<reference evidence="1" key="1">
    <citation type="journal article" date="2015" name="Nature">
        <title>Complex archaea that bridge the gap between prokaryotes and eukaryotes.</title>
        <authorList>
            <person name="Spang A."/>
            <person name="Saw J.H."/>
            <person name="Jorgensen S.L."/>
            <person name="Zaremba-Niedzwiedzka K."/>
            <person name="Martijn J."/>
            <person name="Lind A.E."/>
            <person name="van Eijk R."/>
            <person name="Schleper C."/>
            <person name="Guy L."/>
            <person name="Ettema T.J."/>
        </authorList>
    </citation>
    <scope>NUCLEOTIDE SEQUENCE</scope>
</reference>
<dbReference type="InterPro" id="IPR002052">
    <property type="entry name" value="DNA_methylase_N6_adenine_CS"/>
</dbReference>
<gene>
    <name evidence="1" type="ORF">LCGC14_1256240</name>
</gene>
<evidence type="ECO:0008006" key="2">
    <source>
        <dbReference type="Google" id="ProtNLM"/>
    </source>
</evidence>
<dbReference type="EMBL" id="LAZR01006925">
    <property type="protein sequence ID" value="KKM88692.1"/>
    <property type="molecule type" value="Genomic_DNA"/>
</dbReference>
<protein>
    <recommendedName>
        <fullName evidence="2">DNA methylase N-4/N-6 domain-containing protein</fullName>
    </recommendedName>
</protein>
<dbReference type="AlphaFoldDB" id="A0A0F9P5F3"/>
<name>A0A0F9P5F3_9ZZZZ</name>
<sequence length="173" mass="20291">MNKAFEIEVIGMGNNITGYPGAFTPVVNKIILSVLNYESKVLHLFSGVSYIGDERVDIERPEATKREDIIKFIENDKRKWDFVILDPPYEIKQKSKLEEYGRASSVAADVILRRKLVDYFNKYTENILWLDMCAPMPKNFKRVKLWFLFPGGYHTIRVLSWLKRTSQEVFEFN</sequence>
<dbReference type="GO" id="GO:0008168">
    <property type="term" value="F:methyltransferase activity"/>
    <property type="evidence" value="ECO:0007669"/>
    <property type="project" value="InterPro"/>
</dbReference>
<dbReference type="GO" id="GO:0032259">
    <property type="term" value="P:methylation"/>
    <property type="evidence" value="ECO:0007669"/>
    <property type="project" value="InterPro"/>
</dbReference>
<organism evidence="1">
    <name type="scientific">marine sediment metagenome</name>
    <dbReference type="NCBI Taxonomy" id="412755"/>
    <lineage>
        <taxon>unclassified sequences</taxon>
        <taxon>metagenomes</taxon>
        <taxon>ecological metagenomes</taxon>
    </lineage>
</organism>
<dbReference type="GO" id="GO:0003676">
    <property type="term" value="F:nucleic acid binding"/>
    <property type="evidence" value="ECO:0007669"/>
    <property type="project" value="InterPro"/>
</dbReference>
<accession>A0A0F9P5F3</accession>
<proteinExistence type="predicted"/>
<dbReference type="PROSITE" id="PS00092">
    <property type="entry name" value="N6_MTASE"/>
    <property type="match status" value="1"/>
</dbReference>